<dbReference type="NCBIfam" id="TIGR03160">
    <property type="entry name" value="cobT_DBIPRT"/>
    <property type="match status" value="1"/>
</dbReference>
<keyword evidence="7 10" id="KW-0808">Transferase</keyword>
<protein>
    <recommendedName>
        <fullName evidence="4 10">Nicotinate-nucleotide--dimethylbenzimidazole phosphoribosyltransferase</fullName>
        <shortName evidence="10">NN:DBI PRT</shortName>
        <ecNumber evidence="3 10">2.4.2.21</ecNumber>
    </recommendedName>
    <alternativeName>
        <fullName evidence="8 10">N(1)-alpha-phosphoribosyltransferase</fullName>
    </alternativeName>
</protein>
<organism evidence="11 12">
    <name type="scientific">Marinibaculum pumilum</name>
    <dbReference type="NCBI Taxonomy" id="1766165"/>
    <lineage>
        <taxon>Bacteria</taxon>
        <taxon>Pseudomonadati</taxon>
        <taxon>Pseudomonadota</taxon>
        <taxon>Alphaproteobacteria</taxon>
        <taxon>Rhodospirillales</taxon>
        <taxon>Rhodospirillaceae</taxon>
        <taxon>Marinibaculum</taxon>
    </lineage>
</organism>
<feature type="active site" description="Proton acceptor" evidence="10">
    <location>
        <position position="311"/>
    </location>
</feature>
<dbReference type="Gene3D" id="1.10.1610.10">
    <property type="match status" value="1"/>
</dbReference>
<evidence type="ECO:0000313" key="12">
    <source>
        <dbReference type="Proteomes" id="UP001595528"/>
    </source>
</evidence>
<evidence type="ECO:0000256" key="5">
    <source>
        <dbReference type="ARBA" id="ARBA00022573"/>
    </source>
</evidence>
<evidence type="ECO:0000256" key="1">
    <source>
        <dbReference type="ARBA" id="ARBA00005049"/>
    </source>
</evidence>
<comment type="catalytic activity">
    <reaction evidence="9 10">
        <text>5,6-dimethylbenzimidazole + nicotinate beta-D-ribonucleotide = alpha-ribazole 5'-phosphate + nicotinate + H(+)</text>
        <dbReference type="Rhea" id="RHEA:11196"/>
        <dbReference type="ChEBI" id="CHEBI:15378"/>
        <dbReference type="ChEBI" id="CHEBI:15890"/>
        <dbReference type="ChEBI" id="CHEBI:32544"/>
        <dbReference type="ChEBI" id="CHEBI:57502"/>
        <dbReference type="ChEBI" id="CHEBI:57918"/>
        <dbReference type="EC" id="2.4.2.21"/>
    </reaction>
</comment>
<reference evidence="12" key="1">
    <citation type="journal article" date="2019" name="Int. J. Syst. Evol. Microbiol.">
        <title>The Global Catalogue of Microorganisms (GCM) 10K type strain sequencing project: providing services to taxonomists for standard genome sequencing and annotation.</title>
        <authorList>
            <consortium name="The Broad Institute Genomics Platform"/>
            <consortium name="The Broad Institute Genome Sequencing Center for Infectious Disease"/>
            <person name="Wu L."/>
            <person name="Ma J."/>
        </authorList>
    </citation>
    <scope>NUCLEOTIDE SEQUENCE [LARGE SCALE GENOMIC DNA]</scope>
    <source>
        <strain evidence="12">KCTC 42964</strain>
    </source>
</reference>
<comment type="function">
    <text evidence="10">Catalyzes the synthesis of alpha-ribazole-5'-phosphate from nicotinate mononucleotide (NAMN) and 5,6-dimethylbenzimidazole (DMB).</text>
</comment>
<evidence type="ECO:0000256" key="10">
    <source>
        <dbReference type="HAMAP-Rule" id="MF_00230"/>
    </source>
</evidence>
<dbReference type="PANTHER" id="PTHR43463">
    <property type="entry name" value="NICOTINATE-NUCLEOTIDE--DIMETHYLBENZIMIDAZOLE PHOSPHORIBOSYLTRANSFERASE"/>
    <property type="match status" value="1"/>
</dbReference>
<dbReference type="SUPFAM" id="SSF52733">
    <property type="entry name" value="Nicotinate mononucleotide:5,6-dimethylbenzimidazole phosphoribosyltransferase (CobT)"/>
    <property type="match status" value="1"/>
</dbReference>
<dbReference type="Pfam" id="PF02277">
    <property type="entry name" value="DBI_PRT"/>
    <property type="match status" value="1"/>
</dbReference>
<dbReference type="CDD" id="cd02439">
    <property type="entry name" value="DMB-PRT_CobT"/>
    <property type="match status" value="1"/>
</dbReference>
<keyword evidence="5 10" id="KW-0169">Cobalamin biosynthesis</keyword>
<accession>A0ABV7KUN3</accession>
<evidence type="ECO:0000256" key="8">
    <source>
        <dbReference type="ARBA" id="ARBA00030686"/>
    </source>
</evidence>
<keyword evidence="6 10" id="KW-0328">Glycosyltransferase</keyword>
<dbReference type="HAMAP" id="MF_00230">
    <property type="entry name" value="CobT"/>
    <property type="match status" value="1"/>
</dbReference>
<dbReference type="InterPro" id="IPR023195">
    <property type="entry name" value="Nict_dMeBzImd_PRibTrfase_N"/>
</dbReference>
<evidence type="ECO:0000256" key="3">
    <source>
        <dbReference type="ARBA" id="ARBA00011991"/>
    </source>
</evidence>
<proteinExistence type="inferred from homology"/>
<dbReference type="Gene3D" id="3.40.50.10210">
    <property type="match status" value="1"/>
</dbReference>
<dbReference type="PANTHER" id="PTHR43463:SF1">
    <property type="entry name" value="NICOTINATE-NUCLEOTIDE--DIMETHYLBENZIMIDAZOLE PHOSPHORIBOSYLTRANSFERASE"/>
    <property type="match status" value="1"/>
</dbReference>
<dbReference type="InterPro" id="IPR017846">
    <property type="entry name" value="Nict_dMeBzImd_PRibTrfase_bact"/>
</dbReference>
<comment type="similarity">
    <text evidence="2 10">Belongs to the CobT family.</text>
</comment>
<dbReference type="GO" id="GO:0008939">
    <property type="term" value="F:nicotinate-nucleotide-dimethylbenzimidazole phosphoribosyltransferase activity"/>
    <property type="evidence" value="ECO:0007669"/>
    <property type="project" value="UniProtKB-EC"/>
</dbReference>
<gene>
    <name evidence="10 11" type="primary">cobT</name>
    <name evidence="11" type="ORF">ACFOGJ_01105</name>
</gene>
<dbReference type="InterPro" id="IPR036087">
    <property type="entry name" value="Nict_dMeBzImd_PRibTrfase_sf"/>
</dbReference>
<dbReference type="Proteomes" id="UP001595528">
    <property type="component" value="Unassembled WGS sequence"/>
</dbReference>
<dbReference type="InterPro" id="IPR003200">
    <property type="entry name" value="Nict_dMeBzImd_PRibTrfase"/>
</dbReference>
<name>A0ABV7KUN3_9PROT</name>
<dbReference type="EC" id="2.4.2.21" evidence="3 10"/>
<evidence type="ECO:0000256" key="6">
    <source>
        <dbReference type="ARBA" id="ARBA00022676"/>
    </source>
</evidence>
<keyword evidence="12" id="KW-1185">Reference proteome</keyword>
<evidence type="ECO:0000313" key="11">
    <source>
        <dbReference type="EMBL" id="MFC3225809.1"/>
    </source>
</evidence>
<evidence type="ECO:0000256" key="7">
    <source>
        <dbReference type="ARBA" id="ARBA00022679"/>
    </source>
</evidence>
<evidence type="ECO:0000256" key="4">
    <source>
        <dbReference type="ARBA" id="ARBA00015486"/>
    </source>
</evidence>
<dbReference type="RefSeq" id="WP_379897542.1">
    <property type="nucleotide sequence ID" value="NZ_JBHRTR010000005.1"/>
</dbReference>
<comment type="pathway">
    <text evidence="1 10">Nucleoside biosynthesis; alpha-ribazole biosynthesis; alpha-ribazole from 5,6-dimethylbenzimidazole: step 1/2.</text>
</comment>
<comment type="caution">
    <text evidence="11">The sequence shown here is derived from an EMBL/GenBank/DDBJ whole genome shotgun (WGS) entry which is preliminary data.</text>
</comment>
<sequence>MSQSPLPVAPASLQEVAAILEGGLPAAAEGQVARVAAHQAQLTKPPGSLGRLEEICAWLAAWQGETGPRADAPQVLVFAGNHGVAAQGVSAFPAAVTVAMVENFRAGGAAVNQLAGLAGAGFAVQALDLERPTADFTAGPAMSEAECVAAFAAGWNAVGETDLLCLGEMGIANTTVAAALCAALFGGNGRQWVGPGTGVDAAGLERKAQAVDRGLAANPAAKGAPLEALRCLGGREIAAMSGAILCARMRRIPVILDGFVCSAAAAVLQRQQPDALAHCLAGHVSAEPGHRRLLDGLALAPLLDIGMRLGEASGAAVALLLVRAALACHHGMATFASAAVPGQDGA</sequence>
<evidence type="ECO:0000256" key="9">
    <source>
        <dbReference type="ARBA" id="ARBA00047340"/>
    </source>
</evidence>
<evidence type="ECO:0000256" key="2">
    <source>
        <dbReference type="ARBA" id="ARBA00007110"/>
    </source>
</evidence>
<dbReference type="NCBIfam" id="NF000996">
    <property type="entry name" value="PRK00105.1"/>
    <property type="match status" value="1"/>
</dbReference>
<dbReference type="EMBL" id="JBHRTR010000005">
    <property type="protein sequence ID" value="MFC3225809.1"/>
    <property type="molecule type" value="Genomic_DNA"/>
</dbReference>